<comment type="caution">
    <text evidence="2">The sequence shown here is derived from an EMBL/GenBank/DDBJ whole genome shotgun (WGS) entry which is preliminary data.</text>
</comment>
<organism evidence="2 3">
    <name type="scientific">Diaporthe helianthi</name>
    <dbReference type="NCBI Taxonomy" id="158607"/>
    <lineage>
        <taxon>Eukaryota</taxon>
        <taxon>Fungi</taxon>
        <taxon>Dikarya</taxon>
        <taxon>Ascomycota</taxon>
        <taxon>Pezizomycotina</taxon>
        <taxon>Sordariomycetes</taxon>
        <taxon>Sordariomycetidae</taxon>
        <taxon>Diaporthales</taxon>
        <taxon>Diaporthaceae</taxon>
        <taxon>Diaporthe</taxon>
    </lineage>
</organism>
<sequence length="304" mass="35407">MPVKPPPRWTARSLTYMFLPEYFRKPKNFAEAIGPIAEKVPLDADMNHRYIKRRVKNLTKQVCDDYKLNHNVPEAVGKRHAWNAATGEWVPIRSLRLDHFFPFALGPKIAPVVSPRIQFQSTSNAFLLPPEVWDAYNNWKMAIVPQKEWRRSKIPQDYMFRILESSFETLMPVYRGSTLMVGDLDRRPLWLRPASRLKPNAHACYFQSCCAVWKLTYLEQPDRSPEEFWERFQYKMDDLWGTLAQRNRVLSIFKPVELLKPVEIEERAANADEVITSVRDESAMDDTPEGQSVQLDTTSMKASS</sequence>
<dbReference type="EMBL" id="MAVT02002802">
    <property type="protein sequence ID" value="POS69001.1"/>
    <property type="molecule type" value="Genomic_DNA"/>
</dbReference>
<feature type="compositionally biased region" description="Polar residues" evidence="1">
    <location>
        <begin position="289"/>
        <end position="304"/>
    </location>
</feature>
<proteinExistence type="predicted"/>
<gene>
    <name evidence="2" type="ORF">DHEL01_v212604</name>
</gene>
<dbReference type="Proteomes" id="UP000094444">
    <property type="component" value="Unassembled WGS sequence"/>
</dbReference>
<dbReference type="STRING" id="158607.A0A2P5HFI9"/>
<protein>
    <submittedName>
        <fullName evidence="2">Uncharacterized protein</fullName>
    </submittedName>
</protein>
<name>A0A2P5HFI9_DIAHE</name>
<accession>A0A2P5HFI9</accession>
<reference evidence="2" key="1">
    <citation type="submission" date="2017-09" db="EMBL/GenBank/DDBJ databases">
        <title>Polyketide synthases of a Diaporthe helianthi virulent isolate.</title>
        <authorList>
            <person name="Baroncelli R."/>
        </authorList>
    </citation>
    <scope>NUCLEOTIDE SEQUENCE [LARGE SCALE GENOMIC DNA]</scope>
    <source>
        <strain evidence="2">7/96</strain>
    </source>
</reference>
<evidence type="ECO:0000313" key="2">
    <source>
        <dbReference type="EMBL" id="POS69001.1"/>
    </source>
</evidence>
<evidence type="ECO:0000256" key="1">
    <source>
        <dbReference type="SAM" id="MobiDB-lite"/>
    </source>
</evidence>
<feature type="region of interest" description="Disordered" evidence="1">
    <location>
        <begin position="277"/>
        <end position="304"/>
    </location>
</feature>
<evidence type="ECO:0000313" key="3">
    <source>
        <dbReference type="Proteomes" id="UP000094444"/>
    </source>
</evidence>
<dbReference type="InParanoid" id="A0A2P5HFI9"/>
<dbReference type="OrthoDB" id="5386595at2759"/>
<dbReference type="AlphaFoldDB" id="A0A2P5HFI9"/>
<keyword evidence="3" id="KW-1185">Reference proteome</keyword>